<protein>
    <submittedName>
        <fullName evidence="3">Uncharacterized protein</fullName>
    </submittedName>
</protein>
<evidence type="ECO:0000313" key="4">
    <source>
        <dbReference type="Proteomes" id="UP000481861"/>
    </source>
</evidence>
<proteinExistence type="predicted"/>
<dbReference type="Proteomes" id="UP000481861">
    <property type="component" value="Unassembled WGS sequence"/>
</dbReference>
<comment type="caution">
    <text evidence="3">The sequence shown here is derived from an EMBL/GenBank/DDBJ whole genome shotgun (WGS) entry which is preliminary data.</text>
</comment>
<name>A0A7C8IH85_9PLEO</name>
<keyword evidence="2" id="KW-0732">Signal</keyword>
<sequence length="192" mass="21692">MFVFVFMFYSLNMITTPLHSTPLHSNSLPYNSVPSRPILHLPTCPQAPQFNSLPIFHFSTYTYIVQSSTVNPLDIPTVYPSIRLRSLFSNLPFPSLPSPPLRKHPTPYRQKPATTDQRRRAVHHHALKISSSETNTTCDGRAEVASGWHASVVVRCTLHIVRCALYACSLCSLRVLIFCRASYHIYPPIMLG</sequence>
<gene>
    <name evidence="3" type="ORF">BDV95DRAFT_222006</name>
</gene>
<evidence type="ECO:0000313" key="3">
    <source>
        <dbReference type="EMBL" id="KAF2876313.1"/>
    </source>
</evidence>
<dbReference type="AlphaFoldDB" id="A0A7C8IH85"/>
<feature type="region of interest" description="Disordered" evidence="1">
    <location>
        <begin position="102"/>
        <end position="121"/>
    </location>
</feature>
<feature type="signal peptide" evidence="2">
    <location>
        <begin position="1"/>
        <end position="20"/>
    </location>
</feature>
<dbReference type="EMBL" id="JAADJZ010000003">
    <property type="protein sequence ID" value="KAF2876313.1"/>
    <property type="molecule type" value="Genomic_DNA"/>
</dbReference>
<feature type="chain" id="PRO_5028821508" evidence="2">
    <location>
        <begin position="21"/>
        <end position="192"/>
    </location>
</feature>
<keyword evidence="4" id="KW-1185">Reference proteome</keyword>
<evidence type="ECO:0000256" key="2">
    <source>
        <dbReference type="SAM" id="SignalP"/>
    </source>
</evidence>
<reference evidence="3 4" key="1">
    <citation type="submission" date="2020-01" db="EMBL/GenBank/DDBJ databases">
        <authorList>
            <consortium name="DOE Joint Genome Institute"/>
            <person name="Haridas S."/>
            <person name="Albert R."/>
            <person name="Binder M."/>
            <person name="Bloem J."/>
            <person name="Labutti K."/>
            <person name="Salamov A."/>
            <person name="Andreopoulos B."/>
            <person name="Baker S.E."/>
            <person name="Barry K."/>
            <person name="Bills G."/>
            <person name="Bluhm B.H."/>
            <person name="Cannon C."/>
            <person name="Castanera R."/>
            <person name="Culley D.E."/>
            <person name="Daum C."/>
            <person name="Ezra D."/>
            <person name="Gonzalez J.B."/>
            <person name="Henrissat B."/>
            <person name="Kuo A."/>
            <person name="Liang C."/>
            <person name="Lipzen A."/>
            <person name="Lutzoni F."/>
            <person name="Magnuson J."/>
            <person name="Mondo S."/>
            <person name="Nolan M."/>
            <person name="Ohm R."/>
            <person name="Pangilinan J."/>
            <person name="Park H.-J.H."/>
            <person name="Ramirez L."/>
            <person name="Alfaro M."/>
            <person name="Sun H."/>
            <person name="Tritt A."/>
            <person name="Yoshinaga Y."/>
            <person name="Zwiers L.-H.L."/>
            <person name="Turgeon B.G."/>
            <person name="Goodwin S.B."/>
            <person name="Spatafora J.W."/>
            <person name="Crous P.W."/>
            <person name="Grigoriev I.V."/>
        </authorList>
    </citation>
    <scope>NUCLEOTIDE SEQUENCE [LARGE SCALE GENOMIC DNA]</scope>
    <source>
        <strain evidence="3 4">CBS 611.86</strain>
    </source>
</reference>
<organism evidence="3 4">
    <name type="scientific">Massariosphaeria phaeospora</name>
    <dbReference type="NCBI Taxonomy" id="100035"/>
    <lineage>
        <taxon>Eukaryota</taxon>
        <taxon>Fungi</taxon>
        <taxon>Dikarya</taxon>
        <taxon>Ascomycota</taxon>
        <taxon>Pezizomycotina</taxon>
        <taxon>Dothideomycetes</taxon>
        <taxon>Pleosporomycetidae</taxon>
        <taxon>Pleosporales</taxon>
        <taxon>Pleosporales incertae sedis</taxon>
        <taxon>Massariosphaeria</taxon>
    </lineage>
</organism>
<accession>A0A7C8IH85</accession>
<evidence type="ECO:0000256" key="1">
    <source>
        <dbReference type="SAM" id="MobiDB-lite"/>
    </source>
</evidence>